<evidence type="ECO:0000259" key="2">
    <source>
        <dbReference type="Pfam" id="PF10131"/>
    </source>
</evidence>
<proteinExistence type="predicted"/>
<feature type="transmembrane region" description="Helical" evidence="1">
    <location>
        <begin position="179"/>
        <end position="208"/>
    </location>
</feature>
<keyword evidence="4" id="KW-1185">Reference proteome</keyword>
<keyword evidence="1" id="KW-0812">Transmembrane</keyword>
<gene>
    <name evidence="3" type="ORF">FC14_GL000232</name>
</gene>
<evidence type="ECO:0000313" key="3">
    <source>
        <dbReference type="EMBL" id="KRM63773.1"/>
    </source>
</evidence>
<feature type="transmembrane region" description="Helical" evidence="1">
    <location>
        <begin position="308"/>
        <end position="328"/>
    </location>
</feature>
<keyword evidence="1" id="KW-1133">Transmembrane helix</keyword>
<feature type="transmembrane region" description="Helical" evidence="1">
    <location>
        <begin position="278"/>
        <end position="296"/>
    </location>
</feature>
<evidence type="ECO:0000256" key="1">
    <source>
        <dbReference type="SAM" id="Phobius"/>
    </source>
</evidence>
<dbReference type="PATRIC" id="fig|1423718.3.peg.246"/>
<accession>A0A0R2A9F7</accession>
<dbReference type="EMBL" id="AYYP01000057">
    <property type="protein sequence ID" value="KRM63773.1"/>
    <property type="molecule type" value="Genomic_DNA"/>
</dbReference>
<dbReference type="Proteomes" id="UP000051008">
    <property type="component" value="Unassembled WGS sequence"/>
</dbReference>
<protein>
    <recommendedName>
        <fullName evidence="2">Membrane protein 6-pyruvoyl-tetrahydropterin synthase-related domain-containing protein</fullName>
    </recommendedName>
</protein>
<evidence type="ECO:0000313" key="4">
    <source>
        <dbReference type="Proteomes" id="UP000051008"/>
    </source>
</evidence>
<feature type="transmembrane region" description="Helical" evidence="1">
    <location>
        <begin position="508"/>
        <end position="529"/>
    </location>
</feature>
<dbReference type="Pfam" id="PF10131">
    <property type="entry name" value="PTPS_related"/>
    <property type="match status" value="1"/>
</dbReference>
<reference evidence="3 4" key="1">
    <citation type="journal article" date="2015" name="Genome Announc.">
        <title>Expanding the biotechnology potential of lactobacilli through comparative genomics of 213 strains and associated genera.</title>
        <authorList>
            <person name="Sun Z."/>
            <person name="Harris H.M."/>
            <person name="McCann A."/>
            <person name="Guo C."/>
            <person name="Argimon S."/>
            <person name="Zhang W."/>
            <person name="Yang X."/>
            <person name="Jeffery I.B."/>
            <person name="Cooney J.C."/>
            <person name="Kagawa T.F."/>
            <person name="Liu W."/>
            <person name="Song Y."/>
            <person name="Salvetti E."/>
            <person name="Wrobel A."/>
            <person name="Rasinkangas P."/>
            <person name="Parkhill J."/>
            <person name="Rea M.C."/>
            <person name="O'Sullivan O."/>
            <person name="Ritari J."/>
            <person name="Douillard F.P."/>
            <person name="Paul Ross R."/>
            <person name="Yang R."/>
            <person name="Briner A.E."/>
            <person name="Felis G.E."/>
            <person name="de Vos W.M."/>
            <person name="Barrangou R."/>
            <person name="Klaenhammer T.R."/>
            <person name="Caufield P.W."/>
            <person name="Cui Y."/>
            <person name="Zhang H."/>
            <person name="O'Toole P.W."/>
        </authorList>
    </citation>
    <scope>NUCLEOTIDE SEQUENCE [LARGE SCALE GENOMIC DNA]</scope>
    <source>
        <strain evidence="3 4">DSM 20509</strain>
    </source>
</reference>
<feature type="transmembrane region" description="Helical" evidence="1">
    <location>
        <begin position="340"/>
        <end position="358"/>
    </location>
</feature>
<feature type="transmembrane region" description="Helical" evidence="1">
    <location>
        <begin position="98"/>
        <end position="116"/>
    </location>
</feature>
<keyword evidence="1" id="KW-0472">Membrane</keyword>
<feature type="transmembrane region" description="Helical" evidence="1">
    <location>
        <begin position="154"/>
        <end position="173"/>
    </location>
</feature>
<feature type="transmembrane region" description="Helical" evidence="1">
    <location>
        <begin position="365"/>
        <end position="384"/>
    </location>
</feature>
<dbReference type="OrthoDB" id="9784157at2"/>
<feature type="transmembrane region" description="Helical" evidence="1">
    <location>
        <begin position="7"/>
        <end position="26"/>
    </location>
</feature>
<name>A0A0R2A9F7_9LACO</name>
<dbReference type="InterPro" id="IPR018776">
    <property type="entry name" value="Membrane_prot_PTPS-rel_domain"/>
</dbReference>
<organism evidence="3 4">
    <name type="scientific">Ligilactobacillus agilis DSM 20509</name>
    <dbReference type="NCBI Taxonomy" id="1423718"/>
    <lineage>
        <taxon>Bacteria</taxon>
        <taxon>Bacillati</taxon>
        <taxon>Bacillota</taxon>
        <taxon>Bacilli</taxon>
        <taxon>Lactobacillales</taxon>
        <taxon>Lactobacillaceae</taxon>
        <taxon>Ligilactobacillus</taxon>
    </lineage>
</organism>
<dbReference type="RefSeq" id="WP_056976935.1">
    <property type="nucleotide sequence ID" value="NZ_AYYP01000057.1"/>
</dbReference>
<dbReference type="AlphaFoldDB" id="A0A0R2A9F7"/>
<sequence>MNKFLKNLVLNIFFLLVGFFYELPFITGSKPLAYYFKLNGDQLFHINRLHSLSHVFTNPIAFDSYHGVGYGVNFFYPWITFYPASLFSKLLNSEAKGMVVFLATVTYATLAVSYYACKKYLNWNSKQSIIFSLLWTFSTYRGINFFNRTDIGELLATIFIPLLVTSFLDFLLHKEYKNWIVISLSMSAILLSHVLSTLIMTIVLLLILIINYRHSLDVKVWINLLKAVIATSLTTMLYWAPMLQQKYYIPTLRPFTAVLSDWALNIDDLFIHSIGSSYLTPNIGLLLILIIIYGVFNFSKLSANNKQLLAVTLVCLWLCTKAFPWHLLQNTPVNYLQFPWRFMLIATLFLCLLGATFLSKIQGKYLILLFSIIFASNYALIQGLPSENILPMNRDTSIAKYYKDYVNNDYYPKAAEKEGYNIEQKEFILNGKKKKANYKESSTTFTTTLINNNNKKMVADIPILYYLGVTAKVNGKDVTILKSARGTVKLLLNKGKNKIVISSKYTKLAVYSQIISLVTFVLCCCWLIYTRLRKN</sequence>
<feature type="transmembrane region" description="Helical" evidence="1">
    <location>
        <begin position="220"/>
        <end position="240"/>
    </location>
</feature>
<comment type="caution">
    <text evidence="3">The sequence shown here is derived from an EMBL/GenBank/DDBJ whole genome shotgun (WGS) entry which is preliminary data.</text>
</comment>
<feature type="domain" description="Membrane protein 6-pyruvoyl-tetrahydropterin synthase-related" evidence="2">
    <location>
        <begin position="75"/>
        <end position="395"/>
    </location>
</feature>